<dbReference type="GO" id="GO:0008237">
    <property type="term" value="F:metallopeptidase activity"/>
    <property type="evidence" value="ECO:0007669"/>
    <property type="project" value="InterPro"/>
</dbReference>
<organism evidence="1 2">
    <name type="scientific">Emticicia agri</name>
    <dbReference type="NCBI Taxonomy" id="2492393"/>
    <lineage>
        <taxon>Bacteria</taxon>
        <taxon>Pseudomonadati</taxon>
        <taxon>Bacteroidota</taxon>
        <taxon>Cytophagia</taxon>
        <taxon>Cytophagales</taxon>
        <taxon>Leadbetterellaceae</taxon>
        <taxon>Emticicia</taxon>
    </lineage>
</organism>
<gene>
    <name evidence="1" type="ORF">EWM59_12110</name>
</gene>
<name>A0A4Q5M0R0_9BACT</name>
<evidence type="ECO:0000313" key="1">
    <source>
        <dbReference type="EMBL" id="RYU95407.1"/>
    </source>
</evidence>
<accession>A0A4Q5M0R0</accession>
<dbReference type="SUPFAM" id="SSF55486">
    <property type="entry name" value="Metalloproteases ('zincins'), catalytic domain"/>
    <property type="match status" value="1"/>
</dbReference>
<dbReference type="OrthoDB" id="939700at2"/>
<dbReference type="Proteomes" id="UP000293162">
    <property type="component" value="Unassembled WGS sequence"/>
</dbReference>
<keyword evidence="2" id="KW-1185">Reference proteome</keyword>
<protein>
    <recommendedName>
        <fullName evidence="3">Peptidase M10</fullName>
    </recommendedName>
</protein>
<dbReference type="Gene3D" id="3.40.390.10">
    <property type="entry name" value="Collagenase (Catalytic Domain)"/>
    <property type="match status" value="1"/>
</dbReference>
<dbReference type="AlphaFoldDB" id="A0A4Q5M0R0"/>
<dbReference type="RefSeq" id="WP_130021240.1">
    <property type="nucleotide sequence ID" value="NZ_SEWF01000015.1"/>
</dbReference>
<evidence type="ECO:0000313" key="2">
    <source>
        <dbReference type="Proteomes" id="UP000293162"/>
    </source>
</evidence>
<dbReference type="InterPro" id="IPR024079">
    <property type="entry name" value="MetalloPept_cat_dom_sf"/>
</dbReference>
<proteinExistence type="predicted"/>
<dbReference type="EMBL" id="SEWF01000015">
    <property type="protein sequence ID" value="RYU95407.1"/>
    <property type="molecule type" value="Genomic_DNA"/>
</dbReference>
<sequence length="231" mass="25734">MSAIAAIDEETGEVVVAAKLWFYGNFATAELADKIVEEIQSQYNGAHGKIQLRKADRSVVTYPVRFEIESAIVTEEAVFGLVQTNTDFRNNFIRIEQNNILKRSFMGNELGGNIGHWLISDNLGESTTAAHEFGHSLGLDHPDDVDLRNRELPPPMMAPRGTLVKAKFQWNPTVNAGEFGGTMKPIYRKVGAEEVEMIFTGKTFEKDGTLNLGILSNLVYDEVGNPYYFLD</sequence>
<comment type="caution">
    <text evidence="1">The sequence shown here is derived from an EMBL/GenBank/DDBJ whole genome shotgun (WGS) entry which is preliminary data.</text>
</comment>
<evidence type="ECO:0008006" key="3">
    <source>
        <dbReference type="Google" id="ProtNLM"/>
    </source>
</evidence>
<reference evidence="1 2" key="1">
    <citation type="submission" date="2019-02" db="EMBL/GenBank/DDBJ databases">
        <title>Bacterial novel species Emticicia sp. 17J42-9 isolated from soil.</title>
        <authorList>
            <person name="Jung H.-Y."/>
        </authorList>
    </citation>
    <scope>NUCLEOTIDE SEQUENCE [LARGE SCALE GENOMIC DNA]</scope>
    <source>
        <strain evidence="1 2">17J42-9</strain>
    </source>
</reference>